<comment type="caution">
    <text evidence="1">The sequence shown here is derived from an EMBL/GenBank/DDBJ whole genome shotgun (WGS) entry which is preliminary data.</text>
</comment>
<evidence type="ECO:0000313" key="1">
    <source>
        <dbReference type="EMBL" id="CAF9912167.1"/>
    </source>
</evidence>
<sequence>MESNTGKNFWGSISDRLKTILQEGIYYTQYLYQYSVSQKASTQQDPSQPRPIFPPFGPNVPHRDAVLCNGDPSCPDCTFFYHKRFLKIDPNGLKICRPYLWTMDISHLCMMLQMRLARLEEESSNTIPAEDGDSCPRMSILEMHKVIAYDTEEVLRHTKISKEDFEQLPGFLHGLEEVMWRMNFPEGSWMGDGLEDVIDKLQGCKLEGEWGVFQDGSGQEDVIDKLQGCKLEGE</sequence>
<evidence type="ECO:0000313" key="2">
    <source>
        <dbReference type="Proteomes" id="UP000664521"/>
    </source>
</evidence>
<dbReference type="EMBL" id="CAJPDS010000011">
    <property type="protein sequence ID" value="CAF9912167.1"/>
    <property type="molecule type" value="Genomic_DNA"/>
</dbReference>
<proteinExistence type="predicted"/>
<dbReference type="AlphaFoldDB" id="A0A8H3EXM1"/>
<gene>
    <name evidence="1" type="ORF">HETSPECPRED_000854</name>
</gene>
<organism evidence="1 2">
    <name type="scientific">Heterodermia speciosa</name>
    <dbReference type="NCBI Taxonomy" id="116794"/>
    <lineage>
        <taxon>Eukaryota</taxon>
        <taxon>Fungi</taxon>
        <taxon>Dikarya</taxon>
        <taxon>Ascomycota</taxon>
        <taxon>Pezizomycotina</taxon>
        <taxon>Lecanoromycetes</taxon>
        <taxon>OSLEUM clade</taxon>
        <taxon>Lecanoromycetidae</taxon>
        <taxon>Caliciales</taxon>
        <taxon>Physciaceae</taxon>
        <taxon>Heterodermia</taxon>
    </lineage>
</organism>
<reference evidence="1" key="1">
    <citation type="submission" date="2021-03" db="EMBL/GenBank/DDBJ databases">
        <authorList>
            <person name="Tagirdzhanova G."/>
        </authorList>
    </citation>
    <scope>NUCLEOTIDE SEQUENCE</scope>
</reference>
<dbReference type="Proteomes" id="UP000664521">
    <property type="component" value="Unassembled WGS sequence"/>
</dbReference>
<name>A0A8H3EXM1_9LECA</name>
<protein>
    <submittedName>
        <fullName evidence="1">Uncharacterized protein</fullName>
    </submittedName>
</protein>
<dbReference type="OrthoDB" id="10578506at2759"/>
<accession>A0A8H3EXM1</accession>
<keyword evidence="2" id="KW-1185">Reference proteome</keyword>